<dbReference type="InterPro" id="IPR049817">
    <property type="entry name" value="Encap_f2b"/>
</dbReference>
<dbReference type="InterPro" id="IPR050397">
    <property type="entry name" value="Env_Response_Regulators"/>
</dbReference>
<organism evidence="3 4">
    <name type="scientific">Micromonospora pallida</name>
    <dbReference type="NCBI Taxonomy" id="145854"/>
    <lineage>
        <taxon>Bacteria</taxon>
        <taxon>Bacillati</taxon>
        <taxon>Actinomycetota</taxon>
        <taxon>Actinomycetes</taxon>
        <taxon>Micromonosporales</taxon>
        <taxon>Micromonosporaceae</taxon>
        <taxon>Micromonospora</taxon>
    </lineage>
</organism>
<protein>
    <submittedName>
        <fullName evidence="3">Cyclic nucleotide-binding domain-containing protein</fullName>
    </submittedName>
</protein>
<gene>
    <name evidence="3" type="ORF">GA0074692_1265</name>
</gene>
<dbReference type="EMBL" id="FMHW01000002">
    <property type="protein sequence ID" value="SCL21831.1"/>
    <property type="molecule type" value="Genomic_DNA"/>
</dbReference>
<dbReference type="PANTHER" id="PTHR24567:SF74">
    <property type="entry name" value="HTH-TYPE TRANSCRIPTIONAL REGULATOR ARCR"/>
    <property type="match status" value="1"/>
</dbReference>
<dbReference type="InterPro" id="IPR000595">
    <property type="entry name" value="cNMP-bd_dom"/>
</dbReference>
<dbReference type="GO" id="GO:0005829">
    <property type="term" value="C:cytosol"/>
    <property type="evidence" value="ECO:0007669"/>
    <property type="project" value="TreeGrafter"/>
</dbReference>
<feature type="compositionally biased region" description="Polar residues" evidence="1">
    <location>
        <begin position="15"/>
        <end position="37"/>
    </location>
</feature>
<accession>A0A1C6RXS4</accession>
<keyword evidence="4" id="KW-1185">Reference proteome</keyword>
<dbReference type="SMART" id="SM00100">
    <property type="entry name" value="cNMP"/>
    <property type="match status" value="1"/>
</dbReference>
<evidence type="ECO:0000313" key="4">
    <source>
        <dbReference type="Proteomes" id="UP000198959"/>
    </source>
</evidence>
<dbReference type="Proteomes" id="UP000198959">
    <property type="component" value="Unassembled WGS sequence"/>
</dbReference>
<dbReference type="NCBIfam" id="NF041163">
    <property type="entry name" value="encap_f2b"/>
    <property type="match status" value="1"/>
</dbReference>
<evidence type="ECO:0000313" key="3">
    <source>
        <dbReference type="EMBL" id="SCL21831.1"/>
    </source>
</evidence>
<dbReference type="GO" id="GO:0003700">
    <property type="term" value="F:DNA-binding transcription factor activity"/>
    <property type="evidence" value="ECO:0007669"/>
    <property type="project" value="TreeGrafter"/>
</dbReference>
<dbReference type="PROSITE" id="PS50042">
    <property type="entry name" value="CNMP_BINDING_3"/>
    <property type="match status" value="1"/>
</dbReference>
<dbReference type="RefSeq" id="WP_245730198.1">
    <property type="nucleotide sequence ID" value="NZ_FMHW01000002.1"/>
</dbReference>
<dbReference type="STRING" id="145854.GA0074692_1265"/>
<dbReference type="CDD" id="cd00038">
    <property type="entry name" value="CAP_ED"/>
    <property type="match status" value="1"/>
</dbReference>
<dbReference type="InterPro" id="IPR045641">
    <property type="entry name" value="SrpI-like"/>
</dbReference>
<dbReference type="InterPro" id="IPR014710">
    <property type="entry name" value="RmlC-like_jellyroll"/>
</dbReference>
<dbReference type="Gene3D" id="2.60.120.10">
    <property type="entry name" value="Jelly Rolls"/>
    <property type="match status" value="1"/>
</dbReference>
<dbReference type="Pfam" id="PF00027">
    <property type="entry name" value="cNMP_binding"/>
    <property type="match status" value="1"/>
</dbReference>
<dbReference type="AlphaFoldDB" id="A0A1C6RXS4"/>
<evidence type="ECO:0000259" key="2">
    <source>
        <dbReference type="PROSITE" id="PS50042"/>
    </source>
</evidence>
<sequence>MSVTGSDRSSDSTQHENAQTSLSTAGARTLATTTKSAPQMQEISSRWLLRVLPWVDVVGGTYRVNRRLSYVVGDGRLSFTNTGAQVQLVPGELRELPALRGFADEGVLAAIADRFTQHEYAAGETILPAGGPVDRVLAIAHGKVTKLGEGQYGGQSVRGVLADGDYLGDAALTDAEATWDTTAQATTRCIVLELPVSEFRELADRTPALRAHLDAYREATGKPQNRLGEAAIELAAGHTGEPRLPSTFVDYDAAPREYELSVAQTVLRVHTRVADLYNHPMNQLEEQLRLTVEALRERQEHEMVNNREFGLLHNADLRQRIHTRTGPPTPDDMDELLARRRNTRFILAHPKAIAAFGRECTRRGLYPSSIDMNGHTVPAWRGVPILPCNKIPVSPTLTTSIIAMRTGVEDQGVVGLHQTGLPDEYQPSLSVRFMSIDEKAVMNYLVTAYFSAAVLVPDALGVLEDVEVGHYGDVPQRSGS</sequence>
<feature type="domain" description="Cyclic nucleotide-binding" evidence="2">
    <location>
        <begin position="99"/>
        <end position="202"/>
    </location>
</feature>
<evidence type="ECO:0000256" key="1">
    <source>
        <dbReference type="SAM" id="MobiDB-lite"/>
    </source>
</evidence>
<feature type="region of interest" description="Disordered" evidence="1">
    <location>
        <begin position="1"/>
        <end position="37"/>
    </location>
</feature>
<dbReference type="PANTHER" id="PTHR24567">
    <property type="entry name" value="CRP FAMILY TRANSCRIPTIONAL REGULATORY PROTEIN"/>
    <property type="match status" value="1"/>
</dbReference>
<dbReference type="SUPFAM" id="SSF51206">
    <property type="entry name" value="cAMP-binding domain-like"/>
    <property type="match status" value="1"/>
</dbReference>
<reference evidence="4" key="1">
    <citation type="submission" date="2016-06" db="EMBL/GenBank/DDBJ databases">
        <authorList>
            <person name="Varghese N."/>
            <person name="Submissions Spin"/>
        </authorList>
    </citation>
    <scope>NUCLEOTIDE SEQUENCE [LARGE SCALE GENOMIC DNA]</scope>
    <source>
        <strain evidence="4">DSM 43817</strain>
    </source>
</reference>
<dbReference type="InterPro" id="IPR018490">
    <property type="entry name" value="cNMP-bd_dom_sf"/>
</dbReference>
<dbReference type="Pfam" id="PF19307">
    <property type="entry name" value="SrpI-like"/>
    <property type="match status" value="1"/>
</dbReference>
<name>A0A1C6RXS4_9ACTN</name>
<proteinExistence type="predicted"/>